<dbReference type="Proteomes" id="UP000294593">
    <property type="component" value="Unassembled WGS sequence"/>
</dbReference>
<dbReference type="EMBL" id="SNXW01000002">
    <property type="protein sequence ID" value="TDP85872.1"/>
    <property type="molecule type" value="Genomic_DNA"/>
</dbReference>
<dbReference type="AlphaFoldDB" id="A0A4R6RHR7"/>
<proteinExistence type="predicted"/>
<name>A0A4R6RHR7_9BURK</name>
<dbReference type="InterPro" id="IPR021333">
    <property type="entry name" value="DUF2946"/>
</dbReference>
<evidence type="ECO:0000313" key="1">
    <source>
        <dbReference type="EMBL" id="TDP85872.1"/>
    </source>
</evidence>
<evidence type="ECO:0000313" key="2">
    <source>
        <dbReference type="Proteomes" id="UP000294593"/>
    </source>
</evidence>
<dbReference type="OrthoDB" id="9157136at2"/>
<reference evidence="1 2" key="1">
    <citation type="submission" date="2019-03" db="EMBL/GenBank/DDBJ databases">
        <title>Genomic Encyclopedia of Type Strains, Phase IV (KMG-IV): sequencing the most valuable type-strain genomes for metagenomic binning, comparative biology and taxonomic classification.</title>
        <authorList>
            <person name="Goeker M."/>
        </authorList>
    </citation>
    <scope>NUCLEOTIDE SEQUENCE [LARGE SCALE GENOMIC DNA]</scope>
    <source>
        <strain evidence="1 2">DSM 11901</strain>
    </source>
</reference>
<dbReference type="RefSeq" id="WP_133606869.1">
    <property type="nucleotide sequence ID" value="NZ_SNXW01000002.1"/>
</dbReference>
<sequence length="130" mass="13921">MLLPRVRLQRAAWIALLAMWMAALAPALSQLLQRGSSTAWVEICRAGGGTAWVAVGDLQTTQTPSKGQPHLLDHCPYCSLQAHALPSVPALPTVAAAPLPDFREPAAFLHAPHTAHAWRPAQSRAPPSWA</sequence>
<keyword evidence="2" id="KW-1185">Reference proteome</keyword>
<gene>
    <name evidence="1" type="ORF">EV672_102222</name>
</gene>
<comment type="caution">
    <text evidence="1">The sequence shown here is derived from an EMBL/GenBank/DDBJ whole genome shotgun (WGS) entry which is preliminary data.</text>
</comment>
<dbReference type="Pfam" id="PF11162">
    <property type="entry name" value="DUF2946"/>
    <property type="match status" value="1"/>
</dbReference>
<protein>
    <submittedName>
        <fullName evidence="1">DUF2946 family protein</fullName>
    </submittedName>
</protein>
<accession>A0A4R6RHR7</accession>
<organism evidence="1 2">
    <name type="scientific">Aquabacterium commune</name>
    <dbReference type="NCBI Taxonomy" id="70586"/>
    <lineage>
        <taxon>Bacteria</taxon>
        <taxon>Pseudomonadati</taxon>
        <taxon>Pseudomonadota</taxon>
        <taxon>Betaproteobacteria</taxon>
        <taxon>Burkholderiales</taxon>
        <taxon>Aquabacterium</taxon>
    </lineage>
</organism>